<sequence length="557" mass="62225">MAEEDPGLSRKIARAFSGRFPWRACAGPGSPPTGGGGSPRWLHFWLALCLPVILTTALLLLGACVRVEREPPDPLAPYRLAMREGFEADLMALESAPRYALDITLDPGKEILTGTAQIRVVNYSQEPWRSLVFRLYPMLEQYGGQVTLFSVLVDGFPANYVYMADNTAIRIDLKTPLPGGRALTVDFAWRLNIPVWSDTPQVYALLGRSQGMTSLPLFYPSLAVYQPGPVMGAGRWWTEIGSVRGDAAFNVASLFVVTATLPADEIPVATGSLITATQVAPDRRQYVWVTGPVREFVLHMSPLFRQASEEAYGVQVTSYWLPGQEAAGRAALQYGVSALRIYSDLFAPYPFRTMSLAPAPLTYRGMEYPQVNLLGVELYGRYISDLEILVAHEVAHQWWYQIVHNDPVNAPWLDEALAEYAVKLYLEELYGSTRANLLQRQRWQAPVDLLVEQGRDAPLDRPVASFDDNRQYETVIYAKGALLYDQIRQTVGDRRFRRFLREYLADHRYGIVDTATWQDALQALQNPSLETLTANWVTGPGTPRPTPTPVGPLTGRR</sequence>
<evidence type="ECO:0000256" key="1">
    <source>
        <dbReference type="PIRSR" id="PIRSR634015-1"/>
    </source>
</evidence>
<evidence type="ECO:0000313" key="6">
    <source>
        <dbReference type="Proteomes" id="UP000317371"/>
    </source>
</evidence>
<dbReference type="Gene3D" id="1.10.390.10">
    <property type="entry name" value="Neutral Protease Domain 2"/>
    <property type="match status" value="1"/>
</dbReference>
<dbReference type="InterPro" id="IPR034015">
    <property type="entry name" value="M1_LTA4H"/>
</dbReference>
<keyword evidence="2" id="KW-0862">Zinc</keyword>
<gene>
    <name evidence="5" type="ORF">FKZ61_04970</name>
</gene>
<evidence type="ECO:0000259" key="4">
    <source>
        <dbReference type="Pfam" id="PF01433"/>
    </source>
</evidence>
<organism evidence="5 6">
    <name type="scientific">Litorilinea aerophila</name>
    <dbReference type="NCBI Taxonomy" id="1204385"/>
    <lineage>
        <taxon>Bacteria</taxon>
        <taxon>Bacillati</taxon>
        <taxon>Chloroflexota</taxon>
        <taxon>Caldilineae</taxon>
        <taxon>Caldilineales</taxon>
        <taxon>Caldilineaceae</taxon>
        <taxon>Litorilinea</taxon>
    </lineage>
</organism>
<dbReference type="InterPro" id="IPR042097">
    <property type="entry name" value="Aminopeptidase_N-like_N_sf"/>
</dbReference>
<dbReference type="Pfam" id="PF01433">
    <property type="entry name" value="Peptidase_M1"/>
    <property type="match status" value="1"/>
</dbReference>
<dbReference type="InterPro" id="IPR014782">
    <property type="entry name" value="Peptidase_M1_dom"/>
</dbReference>
<reference evidence="5 6" key="1">
    <citation type="submission" date="2019-06" db="EMBL/GenBank/DDBJ databases">
        <title>Genome sequence of Litorilinea aerophila BAA-2444.</title>
        <authorList>
            <person name="Maclea K.S."/>
            <person name="Maurais E.G."/>
            <person name="Iannazzi L.C."/>
        </authorList>
    </citation>
    <scope>NUCLEOTIDE SEQUENCE [LARGE SCALE GENOMIC DNA]</scope>
    <source>
        <strain evidence="5 6">ATCC BAA-2444</strain>
    </source>
</reference>
<dbReference type="PANTHER" id="PTHR45726:SF3">
    <property type="entry name" value="LEUKOTRIENE A-4 HYDROLASE"/>
    <property type="match status" value="1"/>
</dbReference>
<dbReference type="Proteomes" id="UP000317371">
    <property type="component" value="Unassembled WGS sequence"/>
</dbReference>
<dbReference type="InParanoid" id="A0A540VJR4"/>
<dbReference type="SUPFAM" id="SSF55486">
    <property type="entry name" value="Metalloproteases ('zincins'), catalytic domain"/>
    <property type="match status" value="1"/>
</dbReference>
<keyword evidence="6" id="KW-1185">Reference proteome</keyword>
<proteinExistence type="predicted"/>
<comment type="caution">
    <text evidence="5">The sequence shown here is derived from an EMBL/GenBank/DDBJ whole genome shotgun (WGS) entry which is preliminary data.</text>
</comment>
<dbReference type="CDD" id="cd09604">
    <property type="entry name" value="M1_APN_like"/>
    <property type="match status" value="1"/>
</dbReference>
<dbReference type="InterPro" id="IPR027268">
    <property type="entry name" value="Peptidase_M4/M1_CTD_sf"/>
</dbReference>
<evidence type="ECO:0000256" key="2">
    <source>
        <dbReference type="PIRSR" id="PIRSR634015-3"/>
    </source>
</evidence>
<feature type="active site" description="Proton donor" evidence="1">
    <location>
        <position position="477"/>
    </location>
</feature>
<feature type="domain" description="Peptidase M1 membrane alanine aminopeptidase" evidence="4">
    <location>
        <begin position="383"/>
        <end position="536"/>
    </location>
</feature>
<evidence type="ECO:0000256" key="3">
    <source>
        <dbReference type="SAM" id="MobiDB-lite"/>
    </source>
</evidence>
<dbReference type="OrthoDB" id="9814383at2"/>
<accession>A0A540VJR4</accession>
<name>A0A540VJR4_9CHLR</name>
<feature type="active site" description="Proton acceptor" evidence="1">
    <location>
        <position position="393"/>
    </location>
</feature>
<protein>
    <submittedName>
        <fullName evidence="5">M1 family metallopeptidase</fullName>
    </submittedName>
</protein>
<feature type="region of interest" description="Disordered" evidence="3">
    <location>
        <begin position="537"/>
        <end position="557"/>
    </location>
</feature>
<dbReference type="GO" id="GO:0008237">
    <property type="term" value="F:metallopeptidase activity"/>
    <property type="evidence" value="ECO:0007669"/>
    <property type="project" value="InterPro"/>
</dbReference>
<dbReference type="PANTHER" id="PTHR45726">
    <property type="entry name" value="LEUKOTRIENE A-4 HYDROLASE"/>
    <property type="match status" value="1"/>
</dbReference>
<keyword evidence="2" id="KW-0479">Metal-binding</keyword>
<comment type="cofactor">
    <cofactor evidence="2">
        <name>Zn(2+)</name>
        <dbReference type="ChEBI" id="CHEBI:29105"/>
    </cofactor>
    <text evidence="2">Binds 1 zinc ion per subunit.</text>
</comment>
<feature type="binding site" evidence="2">
    <location>
        <position position="415"/>
    </location>
    <ligand>
        <name>Zn(2+)</name>
        <dbReference type="ChEBI" id="CHEBI:29105"/>
        <note>catalytic</note>
    </ligand>
</feature>
<dbReference type="GO" id="GO:0008270">
    <property type="term" value="F:zinc ion binding"/>
    <property type="evidence" value="ECO:0007669"/>
    <property type="project" value="InterPro"/>
</dbReference>
<dbReference type="SUPFAM" id="SSF63737">
    <property type="entry name" value="Leukotriene A4 hydrolase N-terminal domain"/>
    <property type="match status" value="1"/>
</dbReference>
<dbReference type="EMBL" id="VIGC01000005">
    <property type="protein sequence ID" value="TQE96994.1"/>
    <property type="molecule type" value="Genomic_DNA"/>
</dbReference>
<feature type="binding site" evidence="2">
    <location>
        <position position="396"/>
    </location>
    <ligand>
        <name>Zn(2+)</name>
        <dbReference type="ChEBI" id="CHEBI:29105"/>
        <note>catalytic</note>
    </ligand>
</feature>
<dbReference type="AlphaFoldDB" id="A0A540VJR4"/>
<evidence type="ECO:0000313" key="5">
    <source>
        <dbReference type="EMBL" id="TQE96994.1"/>
    </source>
</evidence>
<feature type="binding site" evidence="2">
    <location>
        <position position="392"/>
    </location>
    <ligand>
        <name>Zn(2+)</name>
        <dbReference type="ChEBI" id="CHEBI:29105"/>
        <note>catalytic</note>
    </ligand>
</feature>